<keyword evidence="1" id="KW-1133">Transmembrane helix</keyword>
<dbReference type="InterPro" id="IPR008407">
    <property type="entry name" value="Brnchd-chn_aa_trnsp_AzlD"/>
</dbReference>
<reference evidence="2" key="1">
    <citation type="journal article" date="2023" name="Front. Microbiol.">
        <title>Genomic-based phylogenetic and metabolic analyses of the genus Natronomonas, and description of Natronomonas aquatica sp. nov.</title>
        <authorList>
            <person name="Garcia-Roldan A."/>
            <person name="Duran-Viseras A."/>
            <person name="de la Haba R.R."/>
            <person name="Corral P."/>
            <person name="Sanchez-Porro C."/>
            <person name="Ventosa A."/>
        </authorList>
    </citation>
    <scope>NUCLEOTIDE SEQUENCE</scope>
    <source>
        <strain evidence="2">F2-12</strain>
    </source>
</reference>
<accession>A0A9R1CUA4</accession>
<protein>
    <submittedName>
        <fullName evidence="2">AzlD domain-containing protein</fullName>
    </submittedName>
</protein>
<dbReference type="Proteomes" id="UP001139494">
    <property type="component" value="Unassembled WGS sequence"/>
</dbReference>
<sequence length="115" mass="12642">MNAIETMPAVWLWIHIVAIAIATYALRISFISLFSYYEMPDGIEKHLNLVPPAVLAALAVPPIFYRDGGFYLSPLNPFLIAGLAAAIVAWRTESLIGTLVTGFLIYFVVVSVPVF</sequence>
<feature type="transmembrane region" description="Helical" evidence="1">
    <location>
        <begin position="12"/>
        <end position="34"/>
    </location>
</feature>
<evidence type="ECO:0000256" key="1">
    <source>
        <dbReference type="SAM" id="Phobius"/>
    </source>
</evidence>
<gene>
    <name evidence="2" type="ORF">KM295_10550</name>
</gene>
<dbReference type="RefSeq" id="WP_256029938.1">
    <property type="nucleotide sequence ID" value="NZ_JAHLKM010000014.1"/>
</dbReference>
<dbReference type="EMBL" id="JAHLKM010000014">
    <property type="protein sequence ID" value="MCQ4333912.1"/>
    <property type="molecule type" value="Genomic_DNA"/>
</dbReference>
<organism evidence="2 3">
    <name type="scientific">Natronomonas aquatica</name>
    <dbReference type="NCBI Taxonomy" id="2841590"/>
    <lineage>
        <taxon>Archaea</taxon>
        <taxon>Methanobacteriati</taxon>
        <taxon>Methanobacteriota</taxon>
        <taxon>Stenosarchaea group</taxon>
        <taxon>Halobacteria</taxon>
        <taxon>Halobacteriales</taxon>
        <taxon>Natronomonadaceae</taxon>
        <taxon>Natronomonas</taxon>
    </lineage>
</organism>
<feature type="transmembrane region" description="Helical" evidence="1">
    <location>
        <begin position="95"/>
        <end position="114"/>
    </location>
</feature>
<evidence type="ECO:0000313" key="3">
    <source>
        <dbReference type="Proteomes" id="UP001139494"/>
    </source>
</evidence>
<evidence type="ECO:0000313" key="2">
    <source>
        <dbReference type="EMBL" id="MCQ4333912.1"/>
    </source>
</evidence>
<dbReference type="AlphaFoldDB" id="A0A9R1CUA4"/>
<keyword evidence="1" id="KW-0812">Transmembrane</keyword>
<proteinExistence type="predicted"/>
<keyword evidence="3" id="KW-1185">Reference proteome</keyword>
<dbReference type="Pfam" id="PF05437">
    <property type="entry name" value="AzlD"/>
    <property type="match status" value="1"/>
</dbReference>
<feature type="transmembrane region" description="Helical" evidence="1">
    <location>
        <begin position="71"/>
        <end position="90"/>
    </location>
</feature>
<name>A0A9R1CUA4_9EURY</name>
<comment type="caution">
    <text evidence="2">The sequence shown here is derived from an EMBL/GenBank/DDBJ whole genome shotgun (WGS) entry which is preliminary data.</text>
</comment>
<keyword evidence="1" id="KW-0472">Membrane</keyword>